<dbReference type="Pfam" id="PF07976">
    <property type="entry name" value="Phe_hydrox_dim"/>
    <property type="match status" value="1"/>
</dbReference>
<comment type="similarity">
    <text evidence="3">Belongs to the FAD-binding monooxygenase family.</text>
</comment>
<dbReference type="GO" id="GO:0016491">
    <property type="term" value="F:oxidoreductase activity"/>
    <property type="evidence" value="ECO:0007669"/>
    <property type="project" value="UniProtKB-KW"/>
</dbReference>
<keyword evidence="11" id="KW-1185">Reference proteome</keyword>
<dbReference type="Pfam" id="PF13450">
    <property type="entry name" value="NAD_binding_8"/>
    <property type="match status" value="1"/>
</dbReference>
<evidence type="ECO:0000313" key="10">
    <source>
        <dbReference type="EMBL" id="KKY26252.1"/>
    </source>
</evidence>
<evidence type="ECO:0000256" key="5">
    <source>
        <dbReference type="ARBA" id="ARBA00022827"/>
    </source>
</evidence>
<dbReference type="Pfam" id="PF01494">
    <property type="entry name" value="FAD_binding_3"/>
    <property type="match status" value="1"/>
</dbReference>
<evidence type="ECO:0000256" key="2">
    <source>
        <dbReference type="ARBA" id="ARBA00007801"/>
    </source>
</evidence>
<protein>
    <submittedName>
        <fullName evidence="10">Putative fad binding domain protein</fullName>
    </submittedName>
</protein>
<gene>
    <name evidence="10" type="ORF">UCRPC4_g01526</name>
</gene>
<keyword evidence="4" id="KW-0285">Flavoprotein</keyword>
<dbReference type="InterPro" id="IPR051209">
    <property type="entry name" value="FAD-bind_Monooxygenase_sf"/>
</dbReference>
<sequence length="1251" mass="140073">MPVFTETVTSSRDLRVSRSYAPPLPDYRRSGTAKGLSSAKAIDEYDVVVVGAGPAGLMLTLLLSRYGLADDQLLCIDSKPGTLRSGLAEEIITEGCQMWEVAFWNPTEDGKSIERTAYVPDVAVPARFPHEITIHQGRIERILSDDLKRYSDRGIQFSTSLKSLKFDEAGSQTYPISLEVEIANPDGSTRTKHIRAKHVCGTDGAHSIVRREIGFDLLGESRDHIWGVTDFVVDTDFPDIRRRSAIHSGAGSVMVIPREQISTGDYLTRLYVQVDEDIPPVENGAQLTNAERVKKAEARARRSKVDFNSILAQAQRVFAPYTVKLKEGADIDWWAAYQIGQRMTENFIKRDSAGEPRVFILGDACHTHSPKAGQGMNVSMMDSYNLAWKLAYHIKGLVSMPSKSTDLLDSYETERKKIAHELIEFDTKFSSMFSGRMGSTGEEAEKAGNLTHEQFLEVFSTGNGFTSGCGIEYPVSELVVQPATNNPIRSVEHESDYLDGVLKPGRRLLDVRVIRHADSNPRSLQDDFLSTGRFRLLVFSSSDLLSPSGTSANALHAIGQLIGAFPKGVIELIVLHAMSGIRGCSWSALPPEIKEHAEMRFHSTILNDAPTDPGPIKKRKYGAEDAYSIYGVDPLKGAVVVPFEYRPVEIKEAPVENFRHLRVICVGAGYSGIYLAIRIPQRLRNVQLTVYDKNADVGGTWFENRYPGCACDIPAHSYQYSFDPNPNWSHFYAPSKEIHAYLKGIAKKYSAERFIKCSHEVMSCVWDEELSIWRVTIKDLIKGETFEDQANVLINARGSLNNINWPDIPGMDTFQGKVVHSATWDESFDYSNKRIGVIGGGSSAIQIIPNVQKLPGTHISSFQRQRTWIAAPFGEHAMEMLKLDHEDFRPDDYAKFIQDPVQFLKFRKVIEADGNGIHAVSFTGSELQKSAKERFRQDMIRRLSKKPEIAQHLIPSFGIGCRRATPGTGYLEALCEDNVDYITTAISHFSSDSIHLVDSTSIPLDVLVCATGFKTSAPPPFPIIGPKSQSVADRWTPHPESYLSITCDPFPNFFMMLGPNGGIGSGSLTMMIETYGDYITKAIRKIQKEDLKSMVIKRARVKDFQSLCKQYFKKTVYMGECRSWYRSEGGKGDMIIALWPGSTLHAIETLRSPRWEDFEYEYVDQPDEDEDDDSVNDHPANDVQVNGNDKAVTKKKKQPNLLRFLGNGWSDLQLREPVGDLAYYLEPDLQDMPAHPFPENTWEYEKRCFAS</sequence>
<evidence type="ECO:0000256" key="7">
    <source>
        <dbReference type="SAM" id="MobiDB-lite"/>
    </source>
</evidence>
<dbReference type="InterPro" id="IPR002938">
    <property type="entry name" value="FAD-bd"/>
</dbReference>
<dbReference type="InterPro" id="IPR012941">
    <property type="entry name" value="Phe_hydrox_C_dim_dom"/>
</dbReference>
<dbReference type="Gene3D" id="3.40.30.20">
    <property type="match status" value="1"/>
</dbReference>
<accession>A0A0G2EU72</accession>
<organism evidence="10 11">
    <name type="scientific">Phaeomoniella chlamydospora</name>
    <name type="common">Phaeoacremonium chlamydosporum</name>
    <dbReference type="NCBI Taxonomy" id="158046"/>
    <lineage>
        <taxon>Eukaryota</taxon>
        <taxon>Fungi</taxon>
        <taxon>Dikarya</taxon>
        <taxon>Ascomycota</taxon>
        <taxon>Pezizomycotina</taxon>
        <taxon>Eurotiomycetes</taxon>
        <taxon>Chaetothyriomycetidae</taxon>
        <taxon>Phaeomoniellales</taxon>
        <taxon>Phaeomoniellaceae</taxon>
        <taxon>Phaeomoniella</taxon>
    </lineage>
</organism>
<dbReference type="OrthoDB" id="4130824at2759"/>
<evidence type="ECO:0000259" key="8">
    <source>
        <dbReference type="Pfam" id="PF01494"/>
    </source>
</evidence>
<keyword evidence="5" id="KW-0274">FAD</keyword>
<feature type="region of interest" description="Disordered" evidence="7">
    <location>
        <begin position="1166"/>
        <end position="1194"/>
    </location>
</feature>
<dbReference type="SUPFAM" id="SSF54373">
    <property type="entry name" value="FAD-linked reductases, C-terminal domain"/>
    <property type="match status" value="1"/>
</dbReference>
<dbReference type="Gene3D" id="3.50.50.60">
    <property type="entry name" value="FAD/NAD(P)-binding domain"/>
    <property type="match status" value="3"/>
</dbReference>
<dbReference type="SUPFAM" id="SSF52833">
    <property type="entry name" value="Thioredoxin-like"/>
    <property type="match status" value="1"/>
</dbReference>
<dbReference type="PANTHER" id="PTHR42877:SF7">
    <property type="entry name" value="FLAVIN-BINDING MONOOXYGENASE-RELATED"/>
    <property type="match status" value="1"/>
</dbReference>
<evidence type="ECO:0000256" key="4">
    <source>
        <dbReference type="ARBA" id="ARBA00022630"/>
    </source>
</evidence>
<evidence type="ECO:0000256" key="1">
    <source>
        <dbReference type="ARBA" id="ARBA00001974"/>
    </source>
</evidence>
<dbReference type="InterPro" id="IPR036188">
    <property type="entry name" value="FAD/NAD-bd_sf"/>
</dbReference>
<feature type="domain" description="Phenol hydroxylase-like C-terminal dimerisation" evidence="9">
    <location>
        <begin position="472"/>
        <end position="641"/>
    </location>
</feature>
<dbReference type="SUPFAM" id="SSF51905">
    <property type="entry name" value="FAD/NAD(P)-binding domain"/>
    <property type="match status" value="4"/>
</dbReference>
<dbReference type="Gene3D" id="3.30.9.10">
    <property type="entry name" value="D-Amino Acid Oxidase, subunit A, domain 2"/>
    <property type="match status" value="1"/>
</dbReference>
<keyword evidence="6" id="KW-0560">Oxidoreductase</keyword>
<proteinExistence type="inferred from homology"/>
<dbReference type="EMBL" id="LCWF01000036">
    <property type="protein sequence ID" value="KKY26252.1"/>
    <property type="molecule type" value="Genomic_DNA"/>
</dbReference>
<dbReference type="PANTHER" id="PTHR42877">
    <property type="entry name" value="L-ORNITHINE N(5)-MONOOXYGENASE-RELATED"/>
    <property type="match status" value="1"/>
</dbReference>
<evidence type="ECO:0000313" key="11">
    <source>
        <dbReference type="Proteomes" id="UP000053317"/>
    </source>
</evidence>
<reference evidence="10 11" key="1">
    <citation type="submission" date="2015-05" db="EMBL/GenBank/DDBJ databases">
        <title>Distinctive expansion of gene families associated with plant cell wall degradation and secondary metabolism in the genomes of grapevine trunk pathogens.</title>
        <authorList>
            <person name="Lawrence D.P."/>
            <person name="Travadon R."/>
            <person name="Rolshausen P.E."/>
            <person name="Baumgartner K."/>
        </authorList>
    </citation>
    <scope>NUCLEOTIDE SEQUENCE [LARGE SCALE GENOMIC DNA]</scope>
    <source>
        <strain evidence="10">UCRPC4</strain>
    </source>
</reference>
<dbReference type="InterPro" id="IPR038220">
    <property type="entry name" value="PHOX_C_sf"/>
</dbReference>
<comment type="similarity">
    <text evidence="2">Belongs to the PheA/TfdB FAD monooxygenase family.</text>
</comment>
<evidence type="ECO:0000256" key="6">
    <source>
        <dbReference type="ARBA" id="ARBA00023002"/>
    </source>
</evidence>
<dbReference type="AlphaFoldDB" id="A0A0G2EU72"/>
<reference evidence="10 11" key="2">
    <citation type="submission" date="2015-05" db="EMBL/GenBank/DDBJ databases">
        <authorList>
            <person name="Morales-Cruz A."/>
            <person name="Amrine K.C."/>
            <person name="Cantu D."/>
        </authorList>
    </citation>
    <scope>NUCLEOTIDE SEQUENCE [LARGE SCALE GENOMIC DNA]</scope>
    <source>
        <strain evidence="10">UCRPC4</strain>
    </source>
</reference>
<dbReference type="Proteomes" id="UP000053317">
    <property type="component" value="Unassembled WGS sequence"/>
</dbReference>
<dbReference type="InterPro" id="IPR036249">
    <property type="entry name" value="Thioredoxin-like_sf"/>
</dbReference>
<comment type="cofactor">
    <cofactor evidence="1">
        <name>FAD</name>
        <dbReference type="ChEBI" id="CHEBI:57692"/>
    </cofactor>
</comment>
<dbReference type="PRINTS" id="PR00420">
    <property type="entry name" value="RNGMNOXGNASE"/>
</dbReference>
<feature type="domain" description="FAD-binding" evidence="8">
    <location>
        <begin position="44"/>
        <end position="425"/>
    </location>
</feature>
<dbReference type="GO" id="GO:0071949">
    <property type="term" value="F:FAD binding"/>
    <property type="evidence" value="ECO:0007669"/>
    <property type="project" value="InterPro"/>
</dbReference>
<evidence type="ECO:0000256" key="3">
    <source>
        <dbReference type="ARBA" id="ARBA00010139"/>
    </source>
</evidence>
<name>A0A0G2EU72_PHACM</name>
<evidence type="ECO:0000259" key="9">
    <source>
        <dbReference type="Pfam" id="PF07976"/>
    </source>
</evidence>
<comment type="caution">
    <text evidence="10">The sequence shown here is derived from an EMBL/GenBank/DDBJ whole genome shotgun (WGS) entry which is preliminary data.</text>
</comment>